<evidence type="ECO:0000313" key="7">
    <source>
        <dbReference type="EMBL" id="OGD33818.1"/>
    </source>
</evidence>
<dbReference type="STRING" id="1797298.A2988_01955"/>
<evidence type="ECO:0000256" key="3">
    <source>
        <dbReference type="ARBA" id="ARBA00023274"/>
    </source>
</evidence>
<dbReference type="InterPro" id="IPR011332">
    <property type="entry name" value="Ribosomal_zn-bd"/>
</dbReference>
<evidence type="ECO:0000256" key="2">
    <source>
        <dbReference type="ARBA" id="ARBA00022980"/>
    </source>
</evidence>
<comment type="similarity">
    <text evidence="1 5">Belongs to the bacterial ribosomal protein bL32 family.</text>
</comment>
<keyword evidence="3 5" id="KW-0687">Ribonucleoprotein</keyword>
<feature type="region of interest" description="Disordered" evidence="6">
    <location>
        <begin position="62"/>
        <end position="94"/>
    </location>
</feature>
<dbReference type="GO" id="GO:0015934">
    <property type="term" value="C:large ribosomal subunit"/>
    <property type="evidence" value="ECO:0007669"/>
    <property type="project" value="InterPro"/>
</dbReference>
<dbReference type="GO" id="GO:0006412">
    <property type="term" value="P:translation"/>
    <property type="evidence" value="ECO:0007669"/>
    <property type="project" value="UniProtKB-UniRule"/>
</dbReference>
<dbReference type="Proteomes" id="UP000176650">
    <property type="component" value="Unassembled WGS sequence"/>
</dbReference>
<comment type="caution">
    <text evidence="7">The sequence shown here is derived from an EMBL/GenBank/DDBJ whole genome shotgun (WGS) entry which is preliminary data.</text>
</comment>
<protein>
    <recommendedName>
        <fullName evidence="4 5">Large ribosomal subunit protein bL32</fullName>
    </recommendedName>
</protein>
<dbReference type="InterPro" id="IPR044957">
    <property type="entry name" value="Ribosomal_bL32_bact"/>
</dbReference>
<dbReference type="AlphaFoldDB" id="A0A1F5BT52"/>
<dbReference type="SUPFAM" id="SSF57829">
    <property type="entry name" value="Zn-binding ribosomal proteins"/>
    <property type="match status" value="1"/>
</dbReference>
<gene>
    <name evidence="5" type="primary">rpmF</name>
    <name evidence="7" type="ORF">A2988_01955</name>
</gene>
<evidence type="ECO:0000256" key="6">
    <source>
        <dbReference type="SAM" id="MobiDB-lite"/>
    </source>
</evidence>
<dbReference type="Pfam" id="PF01783">
    <property type="entry name" value="Ribosomal_L32p"/>
    <property type="match status" value="1"/>
</dbReference>
<evidence type="ECO:0000256" key="4">
    <source>
        <dbReference type="ARBA" id="ARBA00035178"/>
    </source>
</evidence>
<dbReference type="HAMAP" id="MF_00340">
    <property type="entry name" value="Ribosomal_bL32"/>
    <property type="match status" value="1"/>
</dbReference>
<evidence type="ECO:0000256" key="5">
    <source>
        <dbReference type="HAMAP-Rule" id="MF_00340"/>
    </source>
</evidence>
<dbReference type="GO" id="GO:0003735">
    <property type="term" value="F:structural constituent of ribosome"/>
    <property type="evidence" value="ECO:0007669"/>
    <property type="project" value="InterPro"/>
</dbReference>
<dbReference type="NCBIfam" id="TIGR01031">
    <property type="entry name" value="rpmF_bact"/>
    <property type="match status" value="1"/>
</dbReference>
<dbReference type="InterPro" id="IPR002677">
    <property type="entry name" value="Ribosomal_bL32"/>
</dbReference>
<sequence length="94" mass="10714">MGLPAKRITSTRRDRRRSHHALTATFAGVCAKCGAPALAHIMCSNCGFYKGKEVVNVLAKLDKKERKKKEKELAKHEKEHPQKEEKEEKEKQES</sequence>
<dbReference type="EMBL" id="MEYS01000003">
    <property type="protein sequence ID" value="OGD33818.1"/>
    <property type="molecule type" value="Genomic_DNA"/>
</dbReference>
<proteinExistence type="inferred from homology"/>
<evidence type="ECO:0000313" key="8">
    <source>
        <dbReference type="Proteomes" id="UP000176650"/>
    </source>
</evidence>
<reference evidence="7 8" key="1">
    <citation type="journal article" date="2016" name="Nat. Commun.">
        <title>Thousands of microbial genomes shed light on interconnected biogeochemical processes in an aquifer system.</title>
        <authorList>
            <person name="Anantharaman K."/>
            <person name="Brown C.T."/>
            <person name="Hug L.A."/>
            <person name="Sharon I."/>
            <person name="Castelle C.J."/>
            <person name="Probst A.J."/>
            <person name="Thomas B.C."/>
            <person name="Singh A."/>
            <person name="Wilkins M.J."/>
            <person name="Karaoz U."/>
            <person name="Brodie E.L."/>
            <person name="Williams K.H."/>
            <person name="Hubbard S.S."/>
            <person name="Banfield J.F."/>
        </authorList>
    </citation>
    <scope>NUCLEOTIDE SEQUENCE [LARGE SCALE GENOMIC DNA]</scope>
</reference>
<accession>A0A1F5BT52</accession>
<dbReference type="PANTHER" id="PTHR35534">
    <property type="entry name" value="50S RIBOSOMAL PROTEIN L32"/>
    <property type="match status" value="1"/>
</dbReference>
<dbReference type="PANTHER" id="PTHR35534:SF1">
    <property type="entry name" value="LARGE RIBOSOMAL SUBUNIT PROTEIN BL32"/>
    <property type="match status" value="1"/>
</dbReference>
<evidence type="ECO:0000256" key="1">
    <source>
        <dbReference type="ARBA" id="ARBA00008560"/>
    </source>
</evidence>
<keyword evidence="2 5" id="KW-0689">Ribosomal protein</keyword>
<name>A0A1F5BT52_9BACT</name>
<organism evidence="7 8">
    <name type="scientific">Candidatus Azambacteria bacterium RIFCSPLOWO2_01_FULL_46_25</name>
    <dbReference type="NCBI Taxonomy" id="1797298"/>
    <lineage>
        <taxon>Bacteria</taxon>
        <taxon>Candidatus Azamiibacteriota</taxon>
    </lineage>
</organism>